<dbReference type="Gene3D" id="3.40.47.10">
    <property type="match status" value="2"/>
</dbReference>
<evidence type="ECO:0000256" key="5">
    <source>
        <dbReference type="RuleBase" id="RU003557"/>
    </source>
</evidence>
<reference evidence="8" key="1">
    <citation type="submission" date="2020-08" db="EMBL/GenBank/DDBJ databases">
        <title>Ramlibacter sp. USB13 16S ribosomal RNA gene genome sequencing and assembly.</title>
        <authorList>
            <person name="Kang M."/>
        </authorList>
    </citation>
    <scope>NUCLEOTIDE SEQUENCE</scope>
    <source>
        <strain evidence="8">USB13</strain>
    </source>
</reference>
<protein>
    <submittedName>
        <fullName evidence="8">Thiolase family protein</fullName>
    </submittedName>
</protein>
<dbReference type="InterPro" id="IPR020616">
    <property type="entry name" value="Thiolase_N"/>
</dbReference>
<dbReference type="InterPro" id="IPR020617">
    <property type="entry name" value="Thiolase_C"/>
</dbReference>
<feature type="active site" description="Proton acceptor" evidence="4">
    <location>
        <position position="384"/>
    </location>
</feature>
<dbReference type="PANTHER" id="PTHR18919">
    <property type="entry name" value="ACETYL-COA C-ACYLTRANSFERASE"/>
    <property type="match status" value="1"/>
</dbReference>
<dbReference type="InterPro" id="IPR016039">
    <property type="entry name" value="Thiolase-like"/>
</dbReference>
<feature type="domain" description="Thiolase C-terminal" evidence="7">
    <location>
        <begin position="280"/>
        <end position="396"/>
    </location>
</feature>
<keyword evidence="3 5" id="KW-0012">Acyltransferase</keyword>
<evidence type="ECO:0000256" key="4">
    <source>
        <dbReference type="PIRSR" id="PIRSR000429-1"/>
    </source>
</evidence>
<sequence>MSSAFIPYGQYWSTPFARWQGSLAHLHSLEFAAWNSRREIAARGLRQAPIDYGILGLTVPQQGSFYGLPWAMGLIGFEGVGGPSVAQACATSVRCLAMAADEVNAGRASCAFVLTADRVSNGPQLYYPDPQGPGGSGRSENWVLDNFREDPFAKVAMVQTGENAAKKHGISTSEQNEVTLLRYAQYRDALADDHAFQRRYMRLPFEVPDARLRKTVALLAGDEGVHATTREGLAKLEPVLPGGTITYGGQTHPADGHAAMFVGSREQAKALSMRPEISIELLAFGQARVEKAHMPLAPVPAARAALQQAGVDARQVTHVKTHNPFVVNDIVLSREMGFALDRINRYGCSLVWGHPQGPTGLRSVIELVEEMVQDGGGIGLFTGCAAGDTAMSVVVKVDGAR</sequence>
<dbReference type="RefSeq" id="WP_187076513.1">
    <property type="nucleotide sequence ID" value="NZ_JACORT010000004.1"/>
</dbReference>
<gene>
    <name evidence="8" type="ORF">H8N03_12540</name>
</gene>
<accession>A0A923SBD6</accession>
<keyword evidence="9" id="KW-1185">Reference proteome</keyword>
<keyword evidence="2 5" id="KW-0808">Transferase</keyword>
<feature type="active site" description="Acyl-thioester intermediate" evidence="4">
    <location>
        <position position="89"/>
    </location>
</feature>
<dbReference type="InterPro" id="IPR002155">
    <property type="entry name" value="Thiolase"/>
</dbReference>
<organism evidence="8 9">
    <name type="scientific">Ramlibacter cellulosilyticus</name>
    <dbReference type="NCBI Taxonomy" id="2764187"/>
    <lineage>
        <taxon>Bacteria</taxon>
        <taxon>Pseudomonadati</taxon>
        <taxon>Pseudomonadota</taxon>
        <taxon>Betaproteobacteria</taxon>
        <taxon>Burkholderiales</taxon>
        <taxon>Comamonadaceae</taxon>
        <taxon>Ramlibacter</taxon>
    </lineage>
</organism>
<comment type="similarity">
    <text evidence="1 5">Belongs to the thiolase-like superfamily. Thiolase family.</text>
</comment>
<proteinExistence type="inferred from homology"/>
<dbReference type="PIRSF" id="PIRSF000429">
    <property type="entry name" value="Ac-CoA_Ac_transf"/>
    <property type="match status" value="1"/>
</dbReference>
<feature type="domain" description="Thiolase N-terminal" evidence="6">
    <location>
        <begin position="14"/>
        <end position="265"/>
    </location>
</feature>
<dbReference type="AlphaFoldDB" id="A0A923SBD6"/>
<dbReference type="SUPFAM" id="SSF53901">
    <property type="entry name" value="Thiolase-like"/>
    <property type="match status" value="2"/>
</dbReference>
<evidence type="ECO:0000256" key="1">
    <source>
        <dbReference type="ARBA" id="ARBA00010982"/>
    </source>
</evidence>
<feature type="active site" description="Proton acceptor" evidence="4">
    <location>
        <position position="354"/>
    </location>
</feature>
<evidence type="ECO:0000259" key="7">
    <source>
        <dbReference type="Pfam" id="PF02803"/>
    </source>
</evidence>
<evidence type="ECO:0000256" key="3">
    <source>
        <dbReference type="ARBA" id="ARBA00023315"/>
    </source>
</evidence>
<dbReference type="Pfam" id="PF00108">
    <property type="entry name" value="Thiolase_N"/>
    <property type="match status" value="1"/>
</dbReference>
<dbReference type="GO" id="GO:0003988">
    <property type="term" value="F:acetyl-CoA C-acyltransferase activity"/>
    <property type="evidence" value="ECO:0007669"/>
    <property type="project" value="UniProtKB-ARBA"/>
</dbReference>
<evidence type="ECO:0000256" key="2">
    <source>
        <dbReference type="ARBA" id="ARBA00022679"/>
    </source>
</evidence>
<evidence type="ECO:0000313" key="9">
    <source>
        <dbReference type="Proteomes" id="UP000608513"/>
    </source>
</evidence>
<dbReference type="Pfam" id="PF02803">
    <property type="entry name" value="Thiolase_C"/>
    <property type="match status" value="1"/>
</dbReference>
<dbReference type="Proteomes" id="UP000608513">
    <property type="component" value="Unassembled WGS sequence"/>
</dbReference>
<dbReference type="PANTHER" id="PTHR18919:SF107">
    <property type="entry name" value="ACETYL-COA ACETYLTRANSFERASE, CYTOSOLIC"/>
    <property type="match status" value="1"/>
</dbReference>
<comment type="caution">
    <text evidence="8">The sequence shown here is derived from an EMBL/GenBank/DDBJ whole genome shotgun (WGS) entry which is preliminary data.</text>
</comment>
<dbReference type="CDD" id="cd00751">
    <property type="entry name" value="thiolase"/>
    <property type="match status" value="1"/>
</dbReference>
<dbReference type="EMBL" id="JACORT010000004">
    <property type="protein sequence ID" value="MBC5783776.1"/>
    <property type="molecule type" value="Genomic_DNA"/>
</dbReference>
<name>A0A923SBD6_9BURK</name>
<evidence type="ECO:0000313" key="8">
    <source>
        <dbReference type="EMBL" id="MBC5783776.1"/>
    </source>
</evidence>
<evidence type="ECO:0000259" key="6">
    <source>
        <dbReference type="Pfam" id="PF00108"/>
    </source>
</evidence>